<dbReference type="Proteomes" id="UP000054498">
    <property type="component" value="Unassembled WGS sequence"/>
</dbReference>
<evidence type="ECO:0000313" key="2">
    <source>
        <dbReference type="EMBL" id="KIZ06970.1"/>
    </source>
</evidence>
<dbReference type="AlphaFoldDB" id="A0A0D2MWP4"/>
<evidence type="ECO:0000313" key="3">
    <source>
        <dbReference type="Proteomes" id="UP000054498"/>
    </source>
</evidence>
<accession>A0A0D2MWP4</accession>
<dbReference type="KEGG" id="mng:MNEG_0980"/>
<organism evidence="2 3">
    <name type="scientific">Monoraphidium neglectum</name>
    <dbReference type="NCBI Taxonomy" id="145388"/>
    <lineage>
        <taxon>Eukaryota</taxon>
        <taxon>Viridiplantae</taxon>
        <taxon>Chlorophyta</taxon>
        <taxon>core chlorophytes</taxon>
        <taxon>Chlorophyceae</taxon>
        <taxon>CS clade</taxon>
        <taxon>Sphaeropleales</taxon>
        <taxon>Selenastraceae</taxon>
        <taxon>Monoraphidium</taxon>
    </lineage>
</organism>
<dbReference type="OrthoDB" id="550361at2759"/>
<reference evidence="2 3" key="1">
    <citation type="journal article" date="2013" name="BMC Genomics">
        <title>Reconstruction of the lipid metabolism for the microalga Monoraphidium neglectum from its genome sequence reveals characteristics suitable for biofuel production.</title>
        <authorList>
            <person name="Bogen C."/>
            <person name="Al-Dilaimi A."/>
            <person name="Albersmeier A."/>
            <person name="Wichmann J."/>
            <person name="Grundmann M."/>
            <person name="Rupp O."/>
            <person name="Lauersen K.J."/>
            <person name="Blifernez-Klassen O."/>
            <person name="Kalinowski J."/>
            <person name="Goesmann A."/>
            <person name="Mussgnug J.H."/>
            <person name="Kruse O."/>
        </authorList>
    </citation>
    <scope>NUCLEOTIDE SEQUENCE [LARGE SCALE GENOMIC DNA]</scope>
    <source>
        <strain evidence="2 3">SAG 48.87</strain>
    </source>
</reference>
<dbReference type="GeneID" id="25727098"/>
<protein>
    <submittedName>
        <fullName evidence="2">Uncharacterized protein</fullName>
    </submittedName>
</protein>
<dbReference type="RefSeq" id="XP_013905989.1">
    <property type="nucleotide sequence ID" value="XM_014050535.1"/>
</dbReference>
<feature type="compositionally biased region" description="Low complexity" evidence="1">
    <location>
        <begin position="255"/>
        <end position="269"/>
    </location>
</feature>
<evidence type="ECO:0000256" key="1">
    <source>
        <dbReference type="SAM" id="MobiDB-lite"/>
    </source>
</evidence>
<name>A0A0D2MWP4_9CHLO</name>
<feature type="region of interest" description="Disordered" evidence="1">
    <location>
        <begin position="237"/>
        <end position="289"/>
    </location>
</feature>
<sequence>MVDIASTLSMIFFACVEAGPLRDALLPHTADPALDAAAALLDLLLASLLRAVATVGCAPRGAGLGAAIAAHVVSGGWLVAKAAVTLTLAMSPGRKLPSGQLVAGDVTLRVPGLLATEALGVLFSGLLLAQAVAFRRVLQQRAPRDALSSLRPLLPDAREWLERRQSLTREWVEAGAPPEPPPPRGAWRKATTRVVAAPSAVAAAVVTAVSPPAAAAPAARAGAAAAPPAAELALPLLAGPPWGSDDEEGSEGMQSAASHAAASSSRANSFCTALSEPIERSSSDLDRAV</sequence>
<proteinExistence type="predicted"/>
<keyword evidence="3" id="KW-1185">Reference proteome</keyword>
<feature type="compositionally biased region" description="Basic and acidic residues" evidence="1">
    <location>
        <begin position="277"/>
        <end position="289"/>
    </location>
</feature>
<gene>
    <name evidence="2" type="ORF">MNEG_0980</name>
</gene>
<dbReference type="EMBL" id="KK100310">
    <property type="protein sequence ID" value="KIZ06970.1"/>
    <property type="molecule type" value="Genomic_DNA"/>
</dbReference>